<dbReference type="Proteomes" id="UP000269539">
    <property type="component" value="Unassembled WGS sequence"/>
</dbReference>
<dbReference type="PANTHER" id="PTHR21310">
    <property type="entry name" value="AMINOGLYCOSIDE PHOSPHOTRANSFERASE-RELATED-RELATED"/>
    <property type="match status" value="1"/>
</dbReference>
<gene>
    <name evidence="2" type="ORF">D0864_08828</name>
</gene>
<proteinExistence type="predicted"/>
<dbReference type="SUPFAM" id="SSF56112">
    <property type="entry name" value="Protein kinase-like (PK-like)"/>
    <property type="match status" value="1"/>
</dbReference>
<dbReference type="PANTHER" id="PTHR21310:SF37">
    <property type="entry name" value="AMINOGLYCOSIDE PHOSPHOTRANSFERASE DOMAIN-CONTAINING PROTEIN"/>
    <property type="match status" value="1"/>
</dbReference>
<feature type="domain" description="Aminoglycoside phosphotransferase" evidence="1">
    <location>
        <begin position="199"/>
        <end position="381"/>
    </location>
</feature>
<sequence length="526" mass="60757">MNEFAIPISRWKTMTEEQALDEDWDMIPTLTAYSKTQSFCNKLEDYRPQLERLISRHLGIPPSEFVLLGQEHWVWGSFNICLPIDIKSTLVTQSLPRQAILRFPLPFRCGEDYSPGNVEEKLRCEAATYIWLQRKCPSIPTPKLLAVGFPSGESFTAIENETFWHKVLWQMQSCFAWLRGEQLARFYVHDREDGLSDSGYLLLEYVMNGDPLSSSWKKHRHDGGRCKNLFRSLSKILLDLMNVPLPRIGSWRMDGRGIISLTNRPLLDITMLWNRHRIPSGIPRLTCGMKDLTYVSADSFVQDLLAYQDLRLRHQPNSILGRPDGIFQLSALTALRALLPKFWTRSLRDGPFVLTLPDLHQSNIFVDEEWNIVGVIDFEFAPVQPQQMIGVPHWLSGKSIDELEGSALDKYKELHDQFITVLEEEETNRGQGHAFSDRLKEDWQTGRLWYNAALRSSNAFPLVFENNLQPRFFPTFNPDVEGIALSRLWGEDHEEFIAAKLRDKANYDEHIRHLFAEAKAAHCGQR</sequence>
<protein>
    <recommendedName>
        <fullName evidence="1">Aminoglycoside phosphotransferase domain-containing protein</fullName>
    </recommendedName>
</protein>
<dbReference type="Pfam" id="PF01636">
    <property type="entry name" value="APH"/>
    <property type="match status" value="1"/>
</dbReference>
<evidence type="ECO:0000259" key="1">
    <source>
        <dbReference type="Pfam" id="PF01636"/>
    </source>
</evidence>
<dbReference type="InterPro" id="IPR011009">
    <property type="entry name" value="Kinase-like_dom_sf"/>
</dbReference>
<dbReference type="AlphaFoldDB" id="A0A3M7EU90"/>
<reference evidence="2 3" key="1">
    <citation type="journal article" date="2018" name="BMC Genomics">
        <title>Genomic evidence for intraspecific hybridization in a clonal and extremely halotolerant yeast.</title>
        <authorList>
            <person name="Gostincar C."/>
            <person name="Stajich J.E."/>
            <person name="Zupancic J."/>
            <person name="Zalar P."/>
            <person name="Gunde-Cimerman N."/>
        </authorList>
    </citation>
    <scope>NUCLEOTIDE SEQUENCE [LARGE SCALE GENOMIC DNA]</scope>
    <source>
        <strain evidence="2 3">EXF-10513</strain>
    </source>
</reference>
<dbReference type="InterPro" id="IPR051678">
    <property type="entry name" value="AGP_Transferase"/>
</dbReference>
<accession>A0A3M7EU90</accession>
<evidence type="ECO:0000313" key="2">
    <source>
        <dbReference type="EMBL" id="RMY80040.1"/>
    </source>
</evidence>
<name>A0A3M7EU90_HORWE</name>
<dbReference type="InterPro" id="IPR002575">
    <property type="entry name" value="Aminoglycoside_PTrfase"/>
</dbReference>
<dbReference type="EMBL" id="QWIO01001046">
    <property type="protein sequence ID" value="RMY80040.1"/>
    <property type="molecule type" value="Genomic_DNA"/>
</dbReference>
<comment type="caution">
    <text evidence="2">The sequence shown here is derived from an EMBL/GenBank/DDBJ whole genome shotgun (WGS) entry which is preliminary data.</text>
</comment>
<organism evidence="2 3">
    <name type="scientific">Hortaea werneckii</name>
    <name type="common">Black yeast</name>
    <name type="synonym">Cladosporium werneckii</name>
    <dbReference type="NCBI Taxonomy" id="91943"/>
    <lineage>
        <taxon>Eukaryota</taxon>
        <taxon>Fungi</taxon>
        <taxon>Dikarya</taxon>
        <taxon>Ascomycota</taxon>
        <taxon>Pezizomycotina</taxon>
        <taxon>Dothideomycetes</taxon>
        <taxon>Dothideomycetidae</taxon>
        <taxon>Mycosphaerellales</taxon>
        <taxon>Teratosphaeriaceae</taxon>
        <taxon>Hortaea</taxon>
    </lineage>
</organism>
<evidence type="ECO:0000313" key="3">
    <source>
        <dbReference type="Proteomes" id="UP000269539"/>
    </source>
</evidence>